<dbReference type="Proteomes" id="UP000199092">
    <property type="component" value="Chromosome I"/>
</dbReference>
<dbReference type="RefSeq" id="WP_157720306.1">
    <property type="nucleotide sequence ID" value="NZ_LT629749.1"/>
</dbReference>
<dbReference type="SMART" id="SM00093">
    <property type="entry name" value="SERPIN"/>
    <property type="match status" value="1"/>
</dbReference>
<evidence type="ECO:0000256" key="1">
    <source>
        <dbReference type="RuleBase" id="RU000411"/>
    </source>
</evidence>
<proteinExistence type="inferred from homology"/>
<protein>
    <submittedName>
        <fullName evidence="3">Serpin B</fullName>
    </submittedName>
</protein>
<evidence type="ECO:0000313" key="3">
    <source>
        <dbReference type="EMBL" id="SDS11767.1"/>
    </source>
</evidence>
<dbReference type="PANTHER" id="PTHR11461">
    <property type="entry name" value="SERINE PROTEASE INHIBITOR, SERPIN"/>
    <property type="match status" value="1"/>
</dbReference>
<dbReference type="InterPro" id="IPR023796">
    <property type="entry name" value="Serpin_dom"/>
</dbReference>
<keyword evidence="4" id="KW-1185">Reference proteome</keyword>
<dbReference type="InterPro" id="IPR000215">
    <property type="entry name" value="Serpin_fam"/>
</dbReference>
<reference evidence="3 4" key="1">
    <citation type="submission" date="2016-10" db="EMBL/GenBank/DDBJ databases">
        <authorList>
            <person name="de Groot N.N."/>
        </authorList>
    </citation>
    <scope>NUCLEOTIDE SEQUENCE [LARGE SCALE GENOMIC DNA]</scope>
    <source>
        <strain evidence="3 4">DSM 21741</strain>
    </source>
</reference>
<dbReference type="PANTHER" id="PTHR11461:SF211">
    <property type="entry name" value="GH10112P-RELATED"/>
    <property type="match status" value="1"/>
</dbReference>
<dbReference type="CDD" id="cd19590">
    <property type="entry name" value="serpin_thermopin-like"/>
    <property type="match status" value="1"/>
</dbReference>
<evidence type="ECO:0000313" key="4">
    <source>
        <dbReference type="Proteomes" id="UP000199092"/>
    </source>
</evidence>
<dbReference type="Gene3D" id="3.30.497.10">
    <property type="entry name" value="Antithrombin, subunit I, domain 2"/>
    <property type="match status" value="1"/>
</dbReference>
<dbReference type="EMBL" id="LT629749">
    <property type="protein sequence ID" value="SDS11767.1"/>
    <property type="molecule type" value="Genomic_DNA"/>
</dbReference>
<sequence>MTPETTDALVPRRTLLGLLGLGALATVTGCGGDAGLVTADVARRPGDPARVPAVVDAVSAFGTDLLGVVGADDGNVVCSPWSVLVALAMVRNGATGVTAREMDEALHLPDLAGLNAGLGTLDQELATRAGRRRDGDGEEASVVLDAANRVWGRQGSTWEPAFLAALAAWYGTGVGATDLGGDPEGARRSVNAWVAEQTHDRITELMPRGSLQPETRMVLANALYVRAPWHERFGPAEPLDFTGPGGTGTVPSMQVTLPGQGLAGDGWAAARVPLAGQELALTVVRPDGGLADLRARLRDGGLTRLLRTAPDRGVALRMPPVRLRTELDLVGVLEGLGMRRAFATGLAEFDGMTRSERLHVGAVRHQGWLALDEDGLEAAAATGVAMDAVSAPSIELELTLDRPFLACLHDVATALPLLLVQVGDPAARAA</sequence>
<gene>
    <name evidence="3" type="ORF">SAMN04488543_1109</name>
</gene>
<dbReference type="PROSITE" id="PS51318">
    <property type="entry name" value="TAT"/>
    <property type="match status" value="1"/>
</dbReference>
<dbReference type="GO" id="GO:0004867">
    <property type="term" value="F:serine-type endopeptidase inhibitor activity"/>
    <property type="evidence" value="ECO:0007669"/>
    <property type="project" value="InterPro"/>
</dbReference>
<feature type="domain" description="Serpin" evidence="2">
    <location>
        <begin position="63"/>
        <end position="425"/>
    </location>
</feature>
<dbReference type="GO" id="GO:0005615">
    <property type="term" value="C:extracellular space"/>
    <property type="evidence" value="ECO:0007669"/>
    <property type="project" value="InterPro"/>
</dbReference>
<accession>A0A1H1PL12</accession>
<dbReference type="InterPro" id="IPR006311">
    <property type="entry name" value="TAT_signal"/>
</dbReference>
<dbReference type="AlphaFoldDB" id="A0A1H1PL12"/>
<dbReference type="InterPro" id="IPR042185">
    <property type="entry name" value="Serpin_sf_2"/>
</dbReference>
<dbReference type="Pfam" id="PF00079">
    <property type="entry name" value="Serpin"/>
    <property type="match status" value="1"/>
</dbReference>
<dbReference type="InterPro" id="IPR042178">
    <property type="entry name" value="Serpin_sf_1"/>
</dbReference>
<dbReference type="Gene3D" id="2.30.39.10">
    <property type="entry name" value="Alpha-1-antitrypsin, domain 1"/>
    <property type="match status" value="1"/>
</dbReference>
<organism evidence="3 4">
    <name type="scientific">Friedmanniella luteola</name>
    <dbReference type="NCBI Taxonomy" id="546871"/>
    <lineage>
        <taxon>Bacteria</taxon>
        <taxon>Bacillati</taxon>
        <taxon>Actinomycetota</taxon>
        <taxon>Actinomycetes</taxon>
        <taxon>Propionibacteriales</taxon>
        <taxon>Nocardioidaceae</taxon>
        <taxon>Friedmanniella</taxon>
    </lineage>
</organism>
<dbReference type="OrthoDB" id="9764871at2"/>
<comment type="similarity">
    <text evidence="1">Belongs to the serpin family.</text>
</comment>
<dbReference type="SUPFAM" id="SSF56574">
    <property type="entry name" value="Serpins"/>
    <property type="match status" value="1"/>
</dbReference>
<name>A0A1H1PL12_9ACTN</name>
<dbReference type="STRING" id="546871.SAMN04488543_1109"/>
<dbReference type="InterPro" id="IPR036186">
    <property type="entry name" value="Serpin_sf"/>
</dbReference>
<evidence type="ECO:0000259" key="2">
    <source>
        <dbReference type="SMART" id="SM00093"/>
    </source>
</evidence>